<dbReference type="RefSeq" id="WP_104431017.1">
    <property type="nucleotide sequence ID" value="NZ_PTJD01000001.1"/>
</dbReference>
<keyword evidence="2" id="KW-1185">Reference proteome</keyword>
<accession>A0A2S6IWV5</accession>
<dbReference type="AlphaFoldDB" id="A0A2S6IWV5"/>
<dbReference type="InterPro" id="IPR036249">
    <property type="entry name" value="Thioredoxin-like_sf"/>
</dbReference>
<comment type="caution">
    <text evidence="1">The sequence shown here is derived from an EMBL/GenBank/DDBJ whole genome shotgun (WGS) entry which is preliminary data.</text>
</comment>
<dbReference type="OrthoDB" id="5181746at2"/>
<dbReference type="EMBL" id="PTJD01000001">
    <property type="protein sequence ID" value="PPK98641.1"/>
    <property type="molecule type" value="Genomic_DNA"/>
</dbReference>
<dbReference type="Pfam" id="PF14561">
    <property type="entry name" value="TPR_20"/>
    <property type="match status" value="1"/>
</dbReference>
<gene>
    <name evidence="1" type="ORF">CLV92_101340</name>
</gene>
<dbReference type="InterPro" id="IPR011990">
    <property type="entry name" value="TPR-like_helical_dom_sf"/>
</dbReference>
<evidence type="ECO:0000313" key="2">
    <source>
        <dbReference type="Proteomes" id="UP000239485"/>
    </source>
</evidence>
<dbReference type="Proteomes" id="UP000239485">
    <property type="component" value="Unassembled WGS sequence"/>
</dbReference>
<evidence type="ECO:0000313" key="1">
    <source>
        <dbReference type="EMBL" id="PPK98641.1"/>
    </source>
</evidence>
<proteinExistence type="predicted"/>
<dbReference type="SUPFAM" id="SSF52833">
    <property type="entry name" value="Thioredoxin-like"/>
    <property type="match status" value="1"/>
</dbReference>
<reference evidence="1 2" key="1">
    <citation type="submission" date="2018-02" db="EMBL/GenBank/DDBJ databases">
        <title>Genomic Encyclopedia of Archaeal and Bacterial Type Strains, Phase II (KMG-II): from individual species to whole genera.</title>
        <authorList>
            <person name="Goeker M."/>
        </authorList>
    </citation>
    <scope>NUCLEOTIDE SEQUENCE [LARGE SCALE GENOMIC DNA]</scope>
    <source>
        <strain evidence="1 2">DSM 22857</strain>
    </source>
</reference>
<organism evidence="1 2">
    <name type="scientific">Kineococcus xinjiangensis</name>
    <dbReference type="NCBI Taxonomy" id="512762"/>
    <lineage>
        <taxon>Bacteria</taxon>
        <taxon>Bacillati</taxon>
        <taxon>Actinomycetota</taxon>
        <taxon>Actinomycetes</taxon>
        <taxon>Kineosporiales</taxon>
        <taxon>Kineosporiaceae</taxon>
        <taxon>Kineococcus</taxon>
    </lineage>
</organism>
<name>A0A2S6IWV5_9ACTN</name>
<dbReference type="SUPFAM" id="SSF48452">
    <property type="entry name" value="TPR-like"/>
    <property type="match status" value="1"/>
</dbReference>
<dbReference type="Gene3D" id="1.25.40.10">
    <property type="entry name" value="Tetratricopeptide repeat domain"/>
    <property type="match status" value="1"/>
</dbReference>
<dbReference type="Gene3D" id="3.40.30.10">
    <property type="entry name" value="Glutaredoxin"/>
    <property type="match status" value="1"/>
</dbReference>
<sequence>MTQRPTPPGGGLNLRGAVDLSALAARSSRREQAVRPPAGQDAAPADAAADVLVVDVNEETFADVVQQSVTVPVVVNLHSARFAGSGELTSVLREVVVAQGGRLLLANVDMDAHPRLAQAFQTDSPLVVAVVRGQPVPLFQGPYPREQVEQVIAEVLRVAEANGVTGRIDVAAGAETAGAPAEPPLPPLHLEAQEALAAGDVDTAADAYQRALASDPRDDEAIAGLARVRLLQRTRGADLAQVRRAAADAPADVRAQALAADLDVLGGHVEDAFSRLLQLVRSTGGDEREAARAHLVDLFTVVGADDERVAKARTALSRALF</sequence>
<protein>
    <submittedName>
        <fullName evidence="1">Putative thioredoxin</fullName>
    </submittedName>
</protein>